<gene>
    <name evidence="1" type="ORF">C2L65_40600</name>
</gene>
<dbReference type="KEGG" id="pter:C2L65_40600"/>
<accession>A0A2I8F1P8</accession>
<dbReference type="EMBL" id="CP026113">
    <property type="protein sequence ID" value="AUT65795.1"/>
    <property type="molecule type" value="Genomic_DNA"/>
</dbReference>
<reference evidence="1 2" key="1">
    <citation type="submission" date="2018-01" db="EMBL/GenBank/DDBJ databases">
        <title>Species boundaries and ecological features among Paraburkholderia terrae DSMZ17804T, P. hospita DSMZ17164T and P. caribensis DSMZ13236T.</title>
        <authorList>
            <person name="Pratama A.A."/>
        </authorList>
    </citation>
    <scope>NUCLEOTIDE SEQUENCE [LARGE SCALE GENOMIC DNA]</scope>
    <source>
        <strain evidence="1 2">DSM 17804</strain>
    </source>
</reference>
<name>A0A2I8F1P8_9BURK</name>
<protein>
    <submittedName>
        <fullName evidence="1">Uncharacterized protein</fullName>
    </submittedName>
</protein>
<evidence type="ECO:0000313" key="1">
    <source>
        <dbReference type="EMBL" id="AUT65795.1"/>
    </source>
</evidence>
<proteinExistence type="predicted"/>
<sequence length="157" mass="17734">MNRDMTHQRVGAISNAHAGREFEANARQFFASRGIALNQNLKVMVGIGAQKKGHAFDLGCDARKIIVECKSSTWTTGSNIPSAKLTVWNEAMYYFSLAPADYRKVMFVLRHECTKRGLTLAAYYLKTYGHLVPPDVEFWEFDEMARDASRIRPALEA</sequence>
<dbReference type="OrthoDB" id="6384928at2"/>
<dbReference type="Proteomes" id="UP000243502">
    <property type="component" value="Chromosome 3"/>
</dbReference>
<evidence type="ECO:0000313" key="2">
    <source>
        <dbReference type="Proteomes" id="UP000243502"/>
    </source>
</evidence>
<dbReference type="AlphaFoldDB" id="A0A2I8F1P8"/>
<dbReference type="RefSeq" id="WP_042316798.1">
    <property type="nucleotide sequence ID" value="NZ_CP026113.1"/>
</dbReference>
<organism evidence="1 2">
    <name type="scientific">Paraburkholderia terrae</name>
    <dbReference type="NCBI Taxonomy" id="311230"/>
    <lineage>
        <taxon>Bacteria</taxon>
        <taxon>Pseudomonadati</taxon>
        <taxon>Pseudomonadota</taxon>
        <taxon>Betaproteobacteria</taxon>
        <taxon>Burkholderiales</taxon>
        <taxon>Burkholderiaceae</taxon>
        <taxon>Paraburkholderia</taxon>
    </lineage>
</organism>